<sequence length="68" mass="7425">MVLVRDDAVKVEAREPSVFCVGPDCVVARREPVAVPLTARDHFAEHFAGDFAHALEEARHEDAGAGRK</sequence>
<reference evidence="1 2" key="1">
    <citation type="submission" date="2023-03" db="EMBL/GenBank/DDBJ databases">
        <title>Novosphingobium cyanobacteriorum sp. nov., isolated from a eutrophic reservoir during the Microcystis bloom period.</title>
        <authorList>
            <person name="Kang M."/>
            <person name="Le V."/>
            <person name="Ko S.-R."/>
            <person name="Lee S.-A."/>
            <person name="Ahn C.-Y."/>
        </authorList>
    </citation>
    <scope>NUCLEOTIDE SEQUENCE [LARGE SCALE GENOMIC DNA]</scope>
    <source>
        <strain evidence="1 2">HBC54</strain>
    </source>
</reference>
<name>A0ABT6CEQ4_9SPHN</name>
<dbReference type="RefSeq" id="WP_277275566.1">
    <property type="nucleotide sequence ID" value="NZ_JAROCY010000003.1"/>
</dbReference>
<evidence type="ECO:0000313" key="2">
    <source>
        <dbReference type="Proteomes" id="UP001222770"/>
    </source>
</evidence>
<accession>A0ABT6CEQ4</accession>
<dbReference type="EMBL" id="JAROCY010000003">
    <property type="protein sequence ID" value="MDF8332407.1"/>
    <property type="molecule type" value="Genomic_DNA"/>
</dbReference>
<protein>
    <submittedName>
        <fullName evidence="1">Uncharacterized protein</fullName>
    </submittedName>
</protein>
<evidence type="ECO:0000313" key="1">
    <source>
        <dbReference type="EMBL" id="MDF8332407.1"/>
    </source>
</evidence>
<organism evidence="1 2">
    <name type="scientific">Novosphingobium cyanobacteriorum</name>
    <dbReference type="NCBI Taxonomy" id="3024215"/>
    <lineage>
        <taxon>Bacteria</taxon>
        <taxon>Pseudomonadati</taxon>
        <taxon>Pseudomonadota</taxon>
        <taxon>Alphaproteobacteria</taxon>
        <taxon>Sphingomonadales</taxon>
        <taxon>Sphingomonadaceae</taxon>
        <taxon>Novosphingobium</taxon>
    </lineage>
</organism>
<proteinExistence type="predicted"/>
<keyword evidence="2" id="KW-1185">Reference proteome</keyword>
<dbReference type="Proteomes" id="UP001222770">
    <property type="component" value="Unassembled WGS sequence"/>
</dbReference>
<comment type="caution">
    <text evidence="1">The sequence shown here is derived from an EMBL/GenBank/DDBJ whole genome shotgun (WGS) entry which is preliminary data.</text>
</comment>
<gene>
    <name evidence="1" type="ORF">POM99_04270</name>
</gene>